<proteinExistence type="predicted"/>
<keyword evidence="3" id="KW-1185">Reference proteome</keyword>
<evidence type="ECO:0000313" key="2">
    <source>
        <dbReference type="EMBL" id="MEQ2158410.1"/>
    </source>
</evidence>
<accession>A0ABV0MH70</accession>
<evidence type="ECO:0000313" key="3">
    <source>
        <dbReference type="Proteomes" id="UP001476798"/>
    </source>
</evidence>
<dbReference type="Proteomes" id="UP001476798">
    <property type="component" value="Unassembled WGS sequence"/>
</dbReference>
<name>A0ABV0MH70_9TELE</name>
<comment type="caution">
    <text evidence="2">The sequence shown here is derived from an EMBL/GenBank/DDBJ whole genome shotgun (WGS) entry which is preliminary data.</text>
</comment>
<reference evidence="2 3" key="1">
    <citation type="submission" date="2021-06" db="EMBL/GenBank/DDBJ databases">
        <authorList>
            <person name="Palmer J.M."/>
        </authorList>
    </citation>
    <scope>NUCLEOTIDE SEQUENCE [LARGE SCALE GENOMIC DNA]</scope>
    <source>
        <strain evidence="2 3">GA_2019</strain>
        <tissue evidence="2">Muscle</tissue>
    </source>
</reference>
<organism evidence="2 3">
    <name type="scientific">Goodea atripinnis</name>
    <dbReference type="NCBI Taxonomy" id="208336"/>
    <lineage>
        <taxon>Eukaryota</taxon>
        <taxon>Metazoa</taxon>
        <taxon>Chordata</taxon>
        <taxon>Craniata</taxon>
        <taxon>Vertebrata</taxon>
        <taxon>Euteleostomi</taxon>
        <taxon>Actinopterygii</taxon>
        <taxon>Neopterygii</taxon>
        <taxon>Teleostei</taxon>
        <taxon>Neoteleostei</taxon>
        <taxon>Acanthomorphata</taxon>
        <taxon>Ovalentaria</taxon>
        <taxon>Atherinomorphae</taxon>
        <taxon>Cyprinodontiformes</taxon>
        <taxon>Goodeidae</taxon>
        <taxon>Goodea</taxon>
    </lineage>
</organism>
<sequence>GYIVDIRPLTSPHSLIHNIVGARCFALLWAGNARVLTGTTAVELRESHRWPRAQIPPLVRQRDPHLHSLTGSSNLAATPPTRVHTAGR</sequence>
<feature type="non-terminal residue" evidence="2">
    <location>
        <position position="1"/>
    </location>
</feature>
<dbReference type="EMBL" id="JAHRIO010000757">
    <property type="protein sequence ID" value="MEQ2158410.1"/>
    <property type="molecule type" value="Genomic_DNA"/>
</dbReference>
<feature type="region of interest" description="Disordered" evidence="1">
    <location>
        <begin position="54"/>
        <end position="88"/>
    </location>
</feature>
<protein>
    <submittedName>
        <fullName evidence="2">Uncharacterized protein</fullName>
    </submittedName>
</protein>
<gene>
    <name evidence="2" type="ORF">GOODEAATRI_012034</name>
</gene>
<evidence type="ECO:0000256" key="1">
    <source>
        <dbReference type="SAM" id="MobiDB-lite"/>
    </source>
</evidence>